<dbReference type="AlphaFoldDB" id="A0A834GIF0"/>
<dbReference type="InterPro" id="IPR032675">
    <property type="entry name" value="LRR_dom_sf"/>
</dbReference>
<dbReference type="Proteomes" id="UP000626092">
    <property type="component" value="Unassembled WGS sequence"/>
</dbReference>
<evidence type="ECO:0000256" key="6">
    <source>
        <dbReference type="ARBA" id="ARBA00023180"/>
    </source>
</evidence>
<evidence type="ECO:0000256" key="7">
    <source>
        <dbReference type="SAM" id="MobiDB-lite"/>
    </source>
</evidence>
<evidence type="ECO:0000256" key="4">
    <source>
        <dbReference type="ARBA" id="ARBA00022989"/>
    </source>
</evidence>
<evidence type="ECO:0000256" key="2">
    <source>
        <dbReference type="ARBA" id="ARBA00022692"/>
    </source>
</evidence>
<gene>
    <name evidence="8" type="ORF">RHSIM_Rhsim09G0175200</name>
</gene>
<dbReference type="Pfam" id="PF00560">
    <property type="entry name" value="LRR_1"/>
    <property type="match status" value="1"/>
</dbReference>
<feature type="region of interest" description="Disordered" evidence="7">
    <location>
        <begin position="1"/>
        <end position="20"/>
    </location>
</feature>
<evidence type="ECO:0000256" key="3">
    <source>
        <dbReference type="ARBA" id="ARBA00022729"/>
    </source>
</evidence>
<proteinExistence type="predicted"/>
<evidence type="ECO:0000313" key="9">
    <source>
        <dbReference type="Proteomes" id="UP000626092"/>
    </source>
</evidence>
<dbReference type="GO" id="GO:0016020">
    <property type="term" value="C:membrane"/>
    <property type="evidence" value="ECO:0007669"/>
    <property type="project" value="UniProtKB-SubCell"/>
</dbReference>
<keyword evidence="9" id="KW-1185">Reference proteome</keyword>
<comment type="caution">
    <text evidence="8">The sequence shown here is derived from an EMBL/GenBank/DDBJ whole genome shotgun (WGS) entry which is preliminary data.</text>
</comment>
<keyword evidence="6" id="KW-0325">Glycoprotein</keyword>
<organism evidence="8 9">
    <name type="scientific">Rhododendron simsii</name>
    <name type="common">Sims's rhododendron</name>
    <dbReference type="NCBI Taxonomy" id="118357"/>
    <lineage>
        <taxon>Eukaryota</taxon>
        <taxon>Viridiplantae</taxon>
        <taxon>Streptophyta</taxon>
        <taxon>Embryophyta</taxon>
        <taxon>Tracheophyta</taxon>
        <taxon>Spermatophyta</taxon>
        <taxon>Magnoliopsida</taxon>
        <taxon>eudicotyledons</taxon>
        <taxon>Gunneridae</taxon>
        <taxon>Pentapetalae</taxon>
        <taxon>asterids</taxon>
        <taxon>Ericales</taxon>
        <taxon>Ericaceae</taxon>
        <taxon>Ericoideae</taxon>
        <taxon>Rhodoreae</taxon>
        <taxon>Rhododendron</taxon>
    </lineage>
</organism>
<dbReference type="PANTHER" id="PTHR48063:SF112">
    <property type="entry name" value="RECEPTOR LIKE PROTEIN 30-LIKE"/>
    <property type="match status" value="1"/>
</dbReference>
<dbReference type="OrthoDB" id="676979at2759"/>
<evidence type="ECO:0000256" key="5">
    <source>
        <dbReference type="ARBA" id="ARBA00023136"/>
    </source>
</evidence>
<keyword evidence="2" id="KW-0812">Transmembrane</keyword>
<reference evidence="8" key="1">
    <citation type="submission" date="2019-11" db="EMBL/GenBank/DDBJ databases">
        <authorList>
            <person name="Liu Y."/>
            <person name="Hou J."/>
            <person name="Li T.-Q."/>
            <person name="Guan C.-H."/>
            <person name="Wu X."/>
            <person name="Wu H.-Z."/>
            <person name="Ling F."/>
            <person name="Zhang R."/>
            <person name="Shi X.-G."/>
            <person name="Ren J.-P."/>
            <person name="Chen E.-F."/>
            <person name="Sun J.-M."/>
        </authorList>
    </citation>
    <scope>NUCLEOTIDE SEQUENCE</scope>
    <source>
        <strain evidence="8">Adult_tree_wgs_1</strain>
        <tissue evidence="8">Leaves</tissue>
    </source>
</reference>
<sequence length="272" mass="29851">MGRSKVKSQASESSGYGLEQQKSQGNHVTFHWKPLFPQIPLPLGQQIPRKNPPGARPFVQAETSGFCVIPYEIGKLRNMQQLDFSRNKLSGPIPSSISSLTQMYRLSLGENNLTSSLPSGPWYCVGLRAQFQIPLFSRPWLVCMSKCSELKDAHTLLDAMSEPDVVYWSALVSGCRKAFDDMDALDIGTCSAFVSGLLRNGFVDEAWMGTTLVSASSATMVEGIAALETLRWAHSKNCRRVHILTDASEVVSGIKDVPRKTLVEAQNIAKGT</sequence>
<comment type="subcellular location">
    <subcellularLocation>
        <location evidence="1">Membrane</location>
        <topology evidence="1">Single-pass type I membrane protein</topology>
    </subcellularLocation>
</comment>
<keyword evidence="3" id="KW-0732">Signal</keyword>
<dbReference type="InterPro" id="IPR046956">
    <property type="entry name" value="RLP23-like"/>
</dbReference>
<evidence type="ECO:0000256" key="1">
    <source>
        <dbReference type="ARBA" id="ARBA00004479"/>
    </source>
</evidence>
<dbReference type="PANTHER" id="PTHR48063">
    <property type="entry name" value="LRR RECEPTOR-LIKE KINASE"/>
    <property type="match status" value="1"/>
</dbReference>
<dbReference type="Gene3D" id="3.80.10.10">
    <property type="entry name" value="Ribonuclease Inhibitor"/>
    <property type="match status" value="1"/>
</dbReference>
<keyword evidence="5" id="KW-0472">Membrane</keyword>
<name>A0A834GIF0_RHOSS</name>
<dbReference type="InterPro" id="IPR001611">
    <property type="entry name" value="Leu-rich_rpt"/>
</dbReference>
<evidence type="ECO:0000313" key="8">
    <source>
        <dbReference type="EMBL" id="KAF7132524.1"/>
    </source>
</evidence>
<keyword evidence="4" id="KW-1133">Transmembrane helix</keyword>
<dbReference type="EMBL" id="WJXA01000009">
    <property type="protein sequence ID" value="KAF7132524.1"/>
    <property type="molecule type" value="Genomic_DNA"/>
</dbReference>
<accession>A0A834GIF0</accession>
<dbReference type="InterPro" id="IPR011990">
    <property type="entry name" value="TPR-like_helical_dom_sf"/>
</dbReference>
<feature type="compositionally biased region" description="Polar residues" evidence="7">
    <location>
        <begin position="7"/>
        <end position="20"/>
    </location>
</feature>
<dbReference type="Gene3D" id="1.25.40.10">
    <property type="entry name" value="Tetratricopeptide repeat domain"/>
    <property type="match status" value="1"/>
</dbReference>
<protein>
    <submittedName>
        <fullName evidence="8">Uncharacterized protein</fullName>
    </submittedName>
</protein>
<dbReference type="SUPFAM" id="SSF52058">
    <property type="entry name" value="L domain-like"/>
    <property type="match status" value="1"/>
</dbReference>